<gene>
    <name evidence="1" type="ORF">MLD38_023568</name>
</gene>
<dbReference type="EMBL" id="CM042886">
    <property type="protein sequence ID" value="KAI4338519.1"/>
    <property type="molecule type" value="Genomic_DNA"/>
</dbReference>
<reference evidence="2" key="1">
    <citation type="journal article" date="2023" name="Front. Plant Sci.">
        <title>Chromosomal-level genome assembly of Melastoma candidum provides insights into trichome evolution.</title>
        <authorList>
            <person name="Zhong Y."/>
            <person name="Wu W."/>
            <person name="Sun C."/>
            <person name="Zou P."/>
            <person name="Liu Y."/>
            <person name="Dai S."/>
            <person name="Zhou R."/>
        </authorList>
    </citation>
    <scope>NUCLEOTIDE SEQUENCE [LARGE SCALE GENOMIC DNA]</scope>
</reference>
<organism evidence="1 2">
    <name type="scientific">Melastoma candidum</name>
    <dbReference type="NCBI Taxonomy" id="119954"/>
    <lineage>
        <taxon>Eukaryota</taxon>
        <taxon>Viridiplantae</taxon>
        <taxon>Streptophyta</taxon>
        <taxon>Embryophyta</taxon>
        <taxon>Tracheophyta</taxon>
        <taxon>Spermatophyta</taxon>
        <taxon>Magnoliopsida</taxon>
        <taxon>eudicotyledons</taxon>
        <taxon>Gunneridae</taxon>
        <taxon>Pentapetalae</taxon>
        <taxon>rosids</taxon>
        <taxon>malvids</taxon>
        <taxon>Myrtales</taxon>
        <taxon>Melastomataceae</taxon>
        <taxon>Melastomatoideae</taxon>
        <taxon>Melastomateae</taxon>
        <taxon>Melastoma</taxon>
    </lineage>
</organism>
<name>A0ACB9NPV0_9MYRT</name>
<sequence>MPQNNAAAATALYDGSLHNMGPGQSDTGDAVMARWLQSAGLQHLASPLASTGIDQRLLPNLLMQGYGAQSAEEKQRLFKLMRNLNFNGESGSETYIPAAPSFSAMGGSDGFYSPEFRGDFGAGLLDLHAMDDTELLSEHVMDEPSPFTAAGPKAFENDFGLINDMQRGKQTDPDASAVLSTTERETSARDNNVAKIKVVVRKRPLNKKELSRKEDDIVTVFDNACLTVHEPKLKVDLTAYVEKHEFCFDAVLDENVTNDEVYRETVAPIIPTIFQRMKATCFAYGQTGSGKTYTMQPLPLRAVEDMVRLLHQPVYRNQRFKLWLSYFEIYGGKLFDLLCDRKKLCMREDGRQQVCIVGLQEFEVSDVQVVREFIERGNAARSTGSTGANEESSRSHAILQLAVKKHNEIKESRRNNSDGNEAKSGKLVGKISFIDLAGSERGADTTDNDRQTRIEGAEINKSLLALKECIRALDNDQIHIPFRGSKLTEVLRDSFVGNSRTVMISCISPNAGSCEHTLNTLRYADRVKSLSKGGNARKDQLSSSTTGNKDSSSASLSTNPADVEDVFEPIPDVKGPDMGRKVAEKENFYQNPATDNEKPSSTFSPNYNLGGRDESGGAGFSLTMDGDRSELKGSSTAGFSQKTNYYQNSIEVEEKVQKASPPRRKGSRDEKSEKFGNYARKDGNTSNISSSNLQQKSTRNKSNASPRRYEAEIMDGDIDAILEEEEALIAAHRKEIDDTMEIVREEMKLLAEVDQPGSLIDNYVTQLSFVLSRKAASLVSLQARLARFQHRLKEQEILSRKKVPR</sequence>
<dbReference type="Proteomes" id="UP001057402">
    <property type="component" value="Chromosome 7"/>
</dbReference>
<accession>A0ACB9NPV0</accession>
<evidence type="ECO:0000313" key="2">
    <source>
        <dbReference type="Proteomes" id="UP001057402"/>
    </source>
</evidence>
<proteinExistence type="predicted"/>
<keyword evidence="2" id="KW-1185">Reference proteome</keyword>
<protein>
    <submittedName>
        <fullName evidence="1">Uncharacterized protein</fullName>
    </submittedName>
</protein>
<comment type="caution">
    <text evidence="1">The sequence shown here is derived from an EMBL/GenBank/DDBJ whole genome shotgun (WGS) entry which is preliminary data.</text>
</comment>
<evidence type="ECO:0000313" key="1">
    <source>
        <dbReference type="EMBL" id="KAI4338519.1"/>
    </source>
</evidence>